<dbReference type="EMBL" id="SCFR01000002">
    <property type="protein sequence ID" value="TFF67498.1"/>
    <property type="molecule type" value="Genomic_DNA"/>
</dbReference>
<dbReference type="GO" id="GO:0005737">
    <property type="term" value="C:cytoplasm"/>
    <property type="evidence" value="ECO:0007669"/>
    <property type="project" value="UniProtKB-SubCell"/>
</dbReference>
<keyword evidence="2 9" id="KW-0547">Nucleotide-binding</keyword>
<dbReference type="InterPro" id="IPR027417">
    <property type="entry name" value="P-loop_NTPase"/>
</dbReference>
<evidence type="ECO:0000256" key="6">
    <source>
        <dbReference type="ARBA" id="ARBA00022840"/>
    </source>
</evidence>
<dbReference type="InterPro" id="IPR014001">
    <property type="entry name" value="Helicase_ATP-bd"/>
</dbReference>
<keyword evidence="8 9" id="KW-0234">DNA repair</keyword>
<dbReference type="Gene3D" id="2.40.10.170">
    <property type="match status" value="1"/>
</dbReference>
<evidence type="ECO:0000259" key="11">
    <source>
        <dbReference type="PROSITE" id="PS51194"/>
    </source>
</evidence>
<proteinExistence type="inferred from homology"/>
<dbReference type="SMART" id="SM01058">
    <property type="entry name" value="CarD_TRCF"/>
    <property type="match status" value="1"/>
</dbReference>
<keyword evidence="4 9" id="KW-0378">Hydrolase</keyword>
<dbReference type="InterPro" id="IPR036101">
    <property type="entry name" value="CarD-like/TRCF_RID_sf"/>
</dbReference>
<dbReference type="GO" id="GO:0005524">
    <property type="term" value="F:ATP binding"/>
    <property type="evidence" value="ECO:0007669"/>
    <property type="project" value="UniProtKB-UniRule"/>
</dbReference>
<dbReference type="EC" id="3.6.4.-" evidence="9"/>
<dbReference type="SUPFAM" id="SSF52540">
    <property type="entry name" value="P-loop containing nucleoside triphosphate hydrolases"/>
    <property type="match status" value="3"/>
</dbReference>
<dbReference type="PROSITE" id="PS51192">
    <property type="entry name" value="HELICASE_ATP_BIND_1"/>
    <property type="match status" value="1"/>
</dbReference>
<comment type="caution">
    <text evidence="12">The sequence shown here is derived from an EMBL/GenBank/DDBJ whole genome shotgun (WGS) entry which is preliminary data.</text>
</comment>
<protein>
    <recommendedName>
        <fullName evidence="9">Transcription-repair-coupling factor</fullName>
        <shortName evidence="9">TRCF</shortName>
        <ecNumber evidence="9">3.6.4.-</ecNumber>
    </recommendedName>
</protein>
<dbReference type="Gene3D" id="3.30.2060.10">
    <property type="entry name" value="Penicillin-binding protein 1b domain"/>
    <property type="match status" value="1"/>
</dbReference>
<dbReference type="SMART" id="SM00490">
    <property type="entry name" value="HELICc"/>
    <property type="match status" value="1"/>
</dbReference>
<dbReference type="InterPro" id="IPR041471">
    <property type="entry name" value="UvrB_inter"/>
</dbReference>
<keyword evidence="7 9" id="KW-0238">DNA-binding</keyword>
<dbReference type="RefSeq" id="WP_134743986.1">
    <property type="nucleotide sequence ID" value="NZ_JBFNFK010000020.1"/>
</dbReference>
<dbReference type="SUPFAM" id="SSF141259">
    <property type="entry name" value="CarD-like"/>
    <property type="match status" value="1"/>
</dbReference>
<dbReference type="Proteomes" id="UP000297454">
    <property type="component" value="Unassembled WGS sequence"/>
</dbReference>
<organism evidence="12 13">
    <name type="scientific">Helcococcus ovis</name>
    <dbReference type="NCBI Taxonomy" id="72026"/>
    <lineage>
        <taxon>Bacteria</taxon>
        <taxon>Bacillati</taxon>
        <taxon>Bacillota</taxon>
        <taxon>Tissierellia</taxon>
        <taxon>Tissierellales</taxon>
        <taxon>Peptoniphilaceae</taxon>
        <taxon>Helcococcus</taxon>
    </lineage>
</organism>
<dbReference type="Gene3D" id="3.40.50.11180">
    <property type="match status" value="1"/>
</dbReference>
<dbReference type="Gene3D" id="3.90.1150.50">
    <property type="entry name" value="Transcription-repair-coupling factor, D7 domain"/>
    <property type="match status" value="1"/>
</dbReference>
<dbReference type="Pfam" id="PF02559">
    <property type="entry name" value="CarD_TRCF_RID"/>
    <property type="match status" value="1"/>
</dbReference>
<feature type="domain" description="Helicase ATP-binding" evidence="10">
    <location>
        <begin position="625"/>
        <end position="786"/>
    </location>
</feature>
<accession>A0A4R9C4J0</accession>
<dbReference type="Pfam" id="PF17757">
    <property type="entry name" value="UvrB_inter"/>
    <property type="match status" value="1"/>
</dbReference>
<dbReference type="Pfam" id="PF00270">
    <property type="entry name" value="DEAD"/>
    <property type="match status" value="1"/>
</dbReference>
<keyword evidence="3 9" id="KW-0227">DNA damage</keyword>
<dbReference type="PROSITE" id="PS51194">
    <property type="entry name" value="HELICASE_CTER"/>
    <property type="match status" value="1"/>
</dbReference>
<dbReference type="HAMAP" id="MF_00969">
    <property type="entry name" value="TRCF"/>
    <property type="match status" value="1"/>
</dbReference>
<dbReference type="GO" id="GO:0003678">
    <property type="term" value="F:DNA helicase activity"/>
    <property type="evidence" value="ECO:0007669"/>
    <property type="project" value="TreeGrafter"/>
</dbReference>
<evidence type="ECO:0000256" key="2">
    <source>
        <dbReference type="ARBA" id="ARBA00022741"/>
    </source>
</evidence>
<dbReference type="GO" id="GO:0006355">
    <property type="term" value="P:regulation of DNA-templated transcription"/>
    <property type="evidence" value="ECO:0007669"/>
    <property type="project" value="UniProtKB-UniRule"/>
</dbReference>
<dbReference type="AlphaFoldDB" id="A0A4R9C4J0"/>
<evidence type="ECO:0000256" key="1">
    <source>
        <dbReference type="ARBA" id="ARBA00022490"/>
    </source>
</evidence>
<dbReference type="NCBIfam" id="TIGR00580">
    <property type="entry name" value="mfd"/>
    <property type="match status" value="1"/>
</dbReference>
<dbReference type="InterPro" id="IPR037235">
    <property type="entry name" value="TRCF-like_C_D7"/>
</dbReference>
<name>A0A4R9C4J0_9FIRM</name>
<sequence length="1158" mass="134941">MIEKAYDSLFKAINENYNLIYSYGIIEQSTGHFIYELSNNSNRPVFVLCENDVIARKLFENLQNNNLKVDYFPDIELNYQNIEDLDYTNKAFRLKTIINLVNGEKKIIVSSISAVTRKVYSKENFIKNSFEITINSEVDINELSKRLIKLGYKRRNIIQSKGEFAIRGDIIDIFQISDEYPTRLELFDVDVDSIRKFNVNTQMSIKDIENFTIYPIQENYFDIDDIDKIIKEIDKDLQKTNKNFDIEISQKVNAKFEKIKEQLEYQHDIDNIDLIIPYMNDKSGDLFDYISDNYLILLNDYTYINNNFRKSEKFRIEDIQSRIERGELLYKHQNIFYTLSYIENKLKNYKIINISGLLKNIGNLQPDKIIEFKVRQNQSYHGHFDDFIHDLKFSLSNGYTIKIFTPNIDDANSLKIKLSEFDLNSDIIENIKISNKKIKIIIGYLESGFDYFEEKEKFIAYSQIFRKVKKQKSKTVKNKDIINYSDLVHGDLLVHDNYGIGKFVGIKNIEINNIRSDYIELHFKDDAKLFIPTTDMSMVSKFVGNGDKKPALSKLGGTDWKKAKNKAKKAIEAIAEDLVKLYAKRAEIKGFEYSKDTPWQREFEDSFPYQETDAQLRSISEIKEDMESDKVMDRLLCGDVGYGKTEVALRAAFKAVMDGKQVVMLAPTTILVNQHFHTMKSRFEDFPVNIDYLSRFKTPAQKKKVLEDLRKGNIDFIVGTHAILSDNVEFKNLGLLIVDEEQRFGVKHKEKIKKISENIDVLTLSATPIPRTLQMSLSGIRDLSLLDEYPANRLPVNTYVIEYDEEYIREAILREMARNGQVYFVYNEVKTIHKMYEKLKEIVPEASIVISHGQMSTRELENILDDFTNNKYDILLTTTIIETGMDIHNVNTIIIYNADKMGLSQLYQLKGRVGRSDRNSFAYFTYKQGKIMTEIAEKRLKAIKDFSELGCGYKVAMRDLELRGAGNLLGESQSGHIESVGYDLYVRMLKETIDEIKGIEVKNIDRQIKIDLNIDVYIPSEYIKDENEKINIYKKISFIETSQDHYNIIDELTDRFGDIPQPVQNIVDISYIRSLMLSNNIDELIEVDSEVMMRYTELDVFDFEKLKILSQAYKGTMRFSLINSPSIYIPKEKGYMIKLIELFELINNINKGENYEKN</sequence>
<dbReference type="InterPro" id="IPR003711">
    <property type="entry name" value="CarD-like/TRCF_RID"/>
</dbReference>
<dbReference type="PANTHER" id="PTHR47964:SF1">
    <property type="entry name" value="ATP-DEPENDENT DNA HELICASE HOMOLOG RECG, CHLOROPLASTIC"/>
    <property type="match status" value="1"/>
</dbReference>
<evidence type="ECO:0000256" key="7">
    <source>
        <dbReference type="ARBA" id="ARBA00023125"/>
    </source>
</evidence>
<dbReference type="InterPro" id="IPR004576">
    <property type="entry name" value="Mfd"/>
</dbReference>
<dbReference type="Pfam" id="PF03461">
    <property type="entry name" value="TRCF"/>
    <property type="match status" value="1"/>
</dbReference>
<dbReference type="SMART" id="SM00982">
    <property type="entry name" value="TRCF"/>
    <property type="match status" value="1"/>
</dbReference>
<comment type="similarity">
    <text evidence="9">In the C-terminal section; belongs to the helicase family. RecG subfamily.</text>
</comment>
<dbReference type="SMART" id="SM00487">
    <property type="entry name" value="DEXDc"/>
    <property type="match status" value="1"/>
</dbReference>
<evidence type="ECO:0000259" key="10">
    <source>
        <dbReference type="PROSITE" id="PS51192"/>
    </source>
</evidence>
<keyword evidence="6 9" id="KW-0067">ATP-binding</keyword>
<dbReference type="Pfam" id="PF00271">
    <property type="entry name" value="Helicase_C"/>
    <property type="match status" value="1"/>
</dbReference>
<keyword evidence="1 9" id="KW-0963">Cytoplasm</keyword>
<feature type="domain" description="Helicase C-terminal" evidence="11">
    <location>
        <begin position="795"/>
        <end position="961"/>
    </location>
</feature>
<dbReference type="PANTHER" id="PTHR47964">
    <property type="entry name" value="ATP-DEPENDENT DNA HELICASE HOMOLOG RECG, CHLOROPLASTIC"/>
    <property type="match status" value="1"/>
</dbReference>
<evidence type="ECO:0000313" key="12">
    <source>
        <dbReference type="EMBL" id="TFF67498.1"/>
    </source>
</evidence>
<keyword evidence="13" id="KW-1185">Reference proteome</keyword>
<comment type="similarity">
    <text evidence="9">In the N-terminal section; belongs to the UvrB family.</text>
</comment>
<dbReference type="GO" id="GO:0016787">
    <property type="term" value="F:hydrolase activity"/>
    <property type="evidence" value="ECO:0007669"/>
    <property type="project" value="UniProtKB-KW"/>
</dbReference>
<evidence type="ECO:0000256" key="4">
    <source>
        <dbReference type="ARBA" id="ARBA00022801"/>
    </source>
</evidence>
<dbReference type="GO" id="GO:0000716">
    <property type="term" value="P:transcription-coupled nucleotide-excision repair, DNA damage recognition"/>
    <property type="evidence" value="ECO:0007669"/>
    <property type="project" value="UniProtKB-UniRule"/>
</dbReference>
<gene>
    <name evidence="9 12" type="primary">mfd</name>
    <name evidence="12" type="ORF">EQF91_00840</name>
</gene>
<comment type="subcellular location">
    <subcellularLocation>
        <location evidence="9">Cytoplasm</location>
    </subcellularLocation>
</comment>
<dbReference type="SUPFAM" id="SSF143517">
    <property type="entry name" value="TRCF domain-like"/>
    <property type="match status" value="1"/>
</dbReference>
<dbReference type="CDD" id="cd17991">
    <property type="entry name" value="DEXHc_TRCF"/>
    <property type="match status" value="1"/>
</dbReference>
<evidence type="ECO:0000256" key="8">
    <source>
        <dbReference type="ARBA" id="ARBA00023204"/>
    </source>
</evidence>
<comment type="function">
    <text evidence="9">Couples transcription and DNA repair by recognizing RNA polymerase (RNAP) stalled at DNA lesions. Mediates ATP-dependent release of RNAP and its truncated transcript from the DNA, and recruitment of nucleotide excision repair machinery to the damaged site.</text>
</comment>
<evidence type="ECO:0000313" key="13">
    <source>
        <dbReference type="Proteomes" id="UP000297454"/>
    </source>
</evidence>
<reference evidence="12 13" key="1">
    <citation type="submission" date="2019-01" db="EMBL/GenBank/DDBJ databases">
        <title>Draft Genome Sequences of Helcococcus ovis Strains Isolated from the Uterus and Vagina of Dairy Cows with Metritis.</title>
        <authorList>
            <person name="Cunha F."/>
            <person name="Jeon S.J."/>
            <person name="Kutzer P."/>
            <person name="Galvao K.N."/>
        </authorList>
    </citation>
    <scope>NUCLEOTIDE SEQUENCE [LARGE SCALE GENOMIC DNA]</scope>
    <source>
        <strain evidence="12 13">KG-37</strain>
    </source>
</reference>
<evidence type="ECO:0000256" key="9">
    <source>
        <dbReference type="HAMAP-Rule" id="MF_00969"/>
    </source>
</evidence>
<dbReference type="InterPro" id="IPR047112">
    <property type="entry name" value="RecG/Mfd"/>
</dbReference>
<dbReference type="Gene3D" id="3.40.50.300">
    <property type="entry name" value="P-loop containing nucleotide triphosphate hydrolases"/>
    <property type="match status" value="2"/>
</dbReference>
<evidence type="ECO:0000256" key="3">
    <source>
        <dbReference type="ARBA" id="ARBA00022763"/>
    </source>
</evidence>
<dbReference type="InterPro" id="IPR001650">
    <property type="entry name" value="Helicase_C-like"/>
</dbReference>
<dbReference type="InterPro" id="IPR005118">
    <property type="entry name" value="TRCF_C"/>
</dbReference>
<dbReference type="InterPro" id="IPR011545">
    <property type="entry name" value="DEAD/DEAH_box_helicase_dom"/>
</dbReference>
<keyword evidence="5" id="KW-0347">Helicase</keyword>
<evidence type="ECO:0000256" key="5">
    <source>
        <dbReference type="ARBA" id="ARBA00022806"/>
    </source>
</evidence>
<dbReference type="GO" id="GO:0003684">
    <property type="term" value="F:damaged DNA binding"/>
    <property type="evidence" value="ECO:0007669"/>
    <property type="project" value="InterPro"/>
</dbReference>